<feature type="domain" description="FAD-binding" evidence="1">
    <location>
        <begin position="16"/>
        <end position="349"/>
    </location>
</feature>
<sequence length="497" mass="56393">MTHTNYALTTGKTELVVIIGGGIGGLLTARVLSTYYKEVLIVDKDAFPERPNNRSGTPQAFHPHRFTQRGKLITERLFPGYENDLVAQGAPSVLNKTIHNMNQYGTIEMQYPRNDVKFSRALLEWTLRKQVQKISNISFLTNHNVIGLLMTIDQTTVTGVQVSERGKSEQVRTLNADLIVDVSGRSSKLVNWLQDQGYDVPDSDRLKVSLGYSTRRYKVPSHLLHLTEKWDTINIAGQPTNGTFTGVFSFIENNIAEVLLYSPGGHYPPTNSEEFEQAISQLPSPIIGEILHEFEPISSPRSYRVPELFRHHFEQMNRWPSGLLVLGDAFCIYDPIFGQGMTVAAIEVEVLESCLQEQQNNPTPFFEQRVLKKMQDVIEPAWWLNCATDLQWKGIEYVSSQQLKGISFGQKYMDLFLKYATTERDFKLYGMYWAVNSLAISPHTIFDPQLVKTILTSSNEGQHFLDELLLTYNQSLEEVLNQIVPNFSQTAFASVNQ</sequence>
<dbReference type="PANTHER" id="PTHR43422">
    <property type="entry name" value="THIAMINE THIAZOLE SYNTHASE"/>
    <property type="match status" value="1"/>
</dbReference>
<dbReference type="InterPro" id="IPR002938">
    <property type="entry name" value="FAD-bd"/>
</dbReference>
<dbReference type="EMBL" id="MWPX01000006">
    <property type="protein sequence ID" value="OUM49397.1"/>
    <property type="molecule type" value="Genomic_DNA"/>
</dbReference>
<dbReference type="Pfam" id="PF01494">
    <property type="entry name" value="FAD_binding_3"/>
    <property type="match status" value="1"/>
</dbReference>
<comment type="caution">
    <text evidence="2">The sequence shown here is derived from an EMBL/GenBank/DDBJ whole genome shotgun (WGS) entry which is preliminary data.</text>
</comment>
<evidence type="ECO:0000313" key="2">
    <source>
        <dbReference type="EMBL" id="OUM49397.1"/>
    </source>
</evidence>
<accession>A0A1Y3MG20</accession>
<dbReference type="GO" id="GO:0071949">
    <property type="term" value="F:FAD binding"/>
    <property type="evidence" value="ECO:0007669"/>
    <property type="project" value="InterPro"/>
</dbReference>
<dbReference type="Proteomes" id="UP000195321">
    <property type="component" value="Unassembled WGS sequence"/>
</dbReference>
<reference evidence="2 3" key="1">
    <citation type="submission" date="2017-02" db="EMBL/GenBank/DDBJ databases">
        <title>Bacillus pseudomycoides isolate FSL K6-0042.</title>
        <authorList>
            <person name="Kovac J."/>
        </authorList>
    </citation>
    <scope>NUCLEOTIDE SEQUENCE [LARGE SCALE GENOMIC DNA]</scope>
    <source>
        <strain evidence="2 3">FSL K6-0042</strain>
    </source>
</reference>
<name>A0A1Y3MG20_9BACI</name>
<gene>
    <name evidence="2" type="ORF">BW425_08255</name>
</gene>
<dbReference type="RefSeq" id="WP_016114677.1">
    <property type="nucleotide sequence ID" value="NZ_CP189809.1"/>
</dbReference>
<proteinExistence type="predicted"/>
<dbReference type="SUPFAM" id="SSF51905">
    <property type="entry name" value="FAD/NAD(P)-binding domain"/>
    <property type="match status" value="1"/>
</dbReference>
<evidence type="ECO:0000259" key="1">
    <source>
        <dbReference type="Pfam" id="PF01494"/>
    </source>
</evidence>
<dbReference type="PANTHER" id="PTHR43422:SF3">
    <property type="entry name" value="THIAMINE THIAZOLE SYNTHASE"/>
    <property type="match status" value="1"/>
</dbReference>
<evidence type="ECO:0000313" key="3">
    <source>
        <dbReference type="Proteomes" id="UP000195321"/>
    </source>
</evidence>
<dbReference type="InterPro" id="IPR036188">
    <property type="entry name" value="FAD/NAD-bd_sf"/>
</dbReference>
<dbReference type="AlphaFoldDB" id="A0A1Y3MG20"/>
<dbReference type="Gene3D" id="3.50.50.60">
    <property type="entry name" value="FAD/NAD(P)-binding domain"/>
    <property type="match status" value="1"/>
</dbReference>
<protein>
    <submittedName>
        <fullName evidence="2">FAD dependent oxidoreductase</fullName>
    </submittedName>
</protein>
<organism evidence="2 3">
    <name type="scientific">Bacillus pseudomycoides</name>
    <dbReference type="NCBI Taxonomy" id="64104"/>
    <lineage>
        <taxon>Bacteria</taxon>
        <taxon>Bacillati</taxon>
        <taxon>Bacillota</taxon>
        <taxon>Bacilli</taxon>
        <taxon>Bacillales</taxon>
        <taxon>Bacillaceae</taxon>
        <taxon>Bacillus</taxon>
        <taxon>Bacillus cereus group</taxon>
    </lineage>
</organism>